<comment type="caution">
    <text evidence="7">The sequence shown here is derived from an EMBL/GenBank/DDBJ whole genome shotgun (WGS) entry which is preliminary data.</text>
</comment>
<evidence type="ECO:0000313" key="7">
    <source>
        <dbReference type="EMBL" id="GER91066.1"/>
    </source>
</evidence>
<keyword evidence="2" id="KW-0479">Metal-binding</keyword>
<dbReference type="Pfam" id="PF04234">
    <property type="entry name" value="CopC"/>
    <property type="match status" value="1"/>
</dbReference>
<dbReference type="GO" id="GO:0005886">
    <property type="term" value="C:plasma membrane"/>
    <property type="evidence" value="ECO:0007669"/>
    <property type="project" value="TreeGrafter"/>
</dbReference>
<evidence type="ECO:0000313" key="8">
    <source>
        <dbReference type="Proteomes" id="UP000326912"/>
    </source>
</evidence>
<evidence type="ECO:0000256" key="3">
    <source>
        <dbReference type="ARBA" id="ARBA00022729"/>
    </source>
</evidence>
<organism evidence="7 8">
    <name type="scientific">Dictyobacter vulcani</name>
    <dbReference type="NCBI Taxonomy" id="2607529"/>
    <lineage>
        <taxon>Bacteria</taxon>
        <taxon>Bacillati</taxon>
        <taxon>Chloroflexota</taxon>
        <taxon>Ktedonobacteria</taxon>
        <taxon>Ktedonobacterales</taxon>
        <taxon>Dictyobacteraceae</taxon>
        <taxon>Dictyobacter</taxon>
    </lineage>
</organism>
<dbReference type="GO" id="GO:0005507">
    <property type="term" value="F:copper ion binding"/>
    <property type="evidence" value="ECO:0007669"/>
    <property type="project" value="InterPro"/>
</dbReference>
<dbReference type="AlphaFoldDB" id="A0A5J4L0R2"/>
<feature type="domain" description="CopC" evidence="6">
    <location>
        <begin position="12"/>
        <end position="104"/>
    </location>
</feature>
<dbReference type="PANTHER" id="PTHR34820:SF4">
    <property type="entry name" value="INNER MEMBRANE PROTEIN YEBZ"/>
    <property type="match status" value="1"/>
</dbReference>
<evidence type="ECO:0000259" key="6">
    <source>
        <dbReference type="Pfam" id="PF04234"/>
    </source>
</evidence>
<dbReference type="InterPro" id="IPR007348">
    <property type="entry name" value="CopC_dom"/>
</dbReference>
<feature type="transmembrane region" description="Helical" evidence="5">
    <location>
        <begin position="269"/>
        <end position="290"/>
    </location>
</feature>
<dbReference type="InterPro" id="IPR014755">
    <property type="entry name" value="Cu-Rt/internalin_Ig-like"/>
</dbReference>
<proteinExistence type="predicted"/>
<feature type="transmembrane region" description="Helical" evidence="5">
    <location>
        <begin position="241"/>
        <end position="263"/>
    </location>
</feature>
<keyword evidence="3" id="KW-0732">Signal</keyword>
<feature type="transmembrane region" description="Helical" evidence="5">
    <location>
        <begin position="174"/>
        <end position="193"/>
    </location>
</feature>
<keyword evidence="5" id="KW-1133">Transmembrane helix</keyword>
<feature type="transmembrane region" description="Helical" evidence="5">
    <location>
        <begin position="213"/>
        <end position="234"/>
    </location>
</feature>
<feature type="transmembrane region" description="Helical" evidence="5">
    <location>
        <begin position="133"/>
        <end position="153"/>
    </location>
</feature>
<dbReference type="GO" id="GO:0042597">
    <property type="term" value="C:periplasmic space"/>
    <property type="evidence" value="ECO:0007669"/>
    <property type="project" value="InterPro"/>
</dbReference>
<dbReference type="GO" id="GO:0046688">
    <property type="term" value="P:response to copper ion"/>
    <property type="evidence" value="ECO:0007669"/>
    <property type="project" value="InterPro"/>
</dbReference>
<sequence length="291" mass="30800">MQPSVAMAMTLHASLVRADPAEGSLLQTPVTTLRLFFSEPVQPLGQTITVLDPMGQPVAHGALRIVTNQVELPVDARRPGSYLVNWQVMSQDSQPVSGQYIFSIKHAAGPWATMAAQDQTGGWYLVLQALAHLVHFVGYALAFGVLAFLWLVVDASAVPASDNVQQRLLRLAHIGILCLLLAEPLTLLTQALTLTNGQGLRLDSIGGLLATNFGWLLSLRLGAALLLWSIVGAIQQGAKRGIQVACGLGLVLALIDSIGSHAIGASLPWLSLLAHIGHLVAMGLWLGGCVV</sequence>
<evidence type="ECO:0000256" key="1">
    <source>
        <dbReference type="ARBA" id="ARBA00004196"/>
    </source>
</evidence>
<protein>
    <recommendedName>
        <fullName evidence="6">CopC domain-containing protein</fullName>
    </recommendedName>
</protein>
<dbReference type="InterPro" id="IPR014756">
    <property type="entry name" value="Ig_E-set"/>
</dbReference>
<gene>
    <name evidence="7" type="ORF">KDW_52280</name>
</gene>
<dbReference type="GO" id="GO:0006825">
    <property type="term" value="P:copper ion transport"/>
    <property type="evidence" value="ECO:0007669"/>
    <property type="project" value="InterPro"/>
</dbReference>
<dbReference type="Proteomes" id="UP000326912">
    <property type="component" value="Unassembled WGS sequence"/>
</dbReference>
<dbReference type="GO" id="GO:0030313">
    <property type="term" value="C:cell envelope"/>
    <property type="evidence" value="ECO:0007669"/>
    <property type="project" value="UniProtKB-SubCell"/>
</dbReference>
<dbReference type="EMBL" id="BKZW01000003">
    <property type="protein sequence ID" value="GER91066.1"/>
    <property type="molecule type" value="Genomic_DNA"/>
</dbReference>
<name>A0A5J4L0R2_9CHLR</name>
<comment type="subcellular location">
    <subcellularLocation>
        <location evidence="1">Cell envelope</location>
    </subcellularLocation>
</comment>
<reference evidence="7 8" key="1">
    <citation type="submission" date="2019-10" db="EMBL/GenBank/DDBJ databases">
        <title>Dictyobacter vulcani sp. nov., within the class Ktedonobacteria, isolated from soil of volcanic Mt. Zao.</title>
        <authorList>
            <person name="Zheng Y."/>
            <person name="Wang C.M."/>
            <person name="Sakai Y."/>
            <person name="Abe K."/>
            <person name="Yokota A."/>
            <person name="Yabe S."/>
        </authorList>
    </citation>
    <scope>NUCLEOTIDE SEQUENCE [LARGE SCALE GENOMIC DNA]</scope>
    <source>
        <strain evidence="7 8">W12</strain>
    </source>
</reference>
<dbReference type="Gene3D" id="2.60.40.1220">
    <property type="match status" value="1"/>
</dbReference>
<keyword evidence="5" id="KW-0812">Transmembrane</keyword>
<evidence type="ECO:0000256" key="2">
    <source>
        <dbReference type="ARBA" id="ARBA00022723"/>
    </source>
</evidence>
<keyword evidence="5" id="KW-0472">Membrane</keyword>
<accession>A0A5J4L0R2</accession>
<dbReference type="InterPro" id="IPR032694">
    <property type="entry name" value="CopC/D"/>
</dbReference>
<keyword evidence="8" id="KW-1185">Reference proteome</keyword>
<dbReference type="SUPFAM" id="SSF81296">
    <property type="entry name" value="E set domains"/>
    <property type="match status" value="1"/>
</dbReference>
<dbReference type="PANTHER" id="PTHR34820">
    <property type="entry name" value="INNER MEMBRANE PROTEIN YEBZ"/>
    <property type="match status" value="1"/>
</dbReference>
<evidence type="ECO:0000256" key="5">
    <source>
        <dbReference type="SAM" id="Phobius"/>
    </source>
</evidence>
<keyword evidence="4" id="KW-0186">Copper</keyword>
<evidence type="ECO:0000256" key="4">
    <source>
        <dbReference type="ARBA" id="ARBA00023008"/>
    </source>
</evidence>